<evidence type="ECO:0000313" key="5">
    <source>
        <dbReference type="EMBL" id="SMY11163.1"/>
    </source>
</evidence>
<feature type="region of interest" description="Disordered" evidence="1">
    <location>
        <begin position="1199"/>
        <end position="1333"/>
    </location>
</feature>
<keyword evidence="2" id="KW-0812">Transmembrane</keyword>
<feature type="domain" description="Phosphodiester glycosidase" evidence="4">
    <location>
        <begin position="278"/>
        <end position="449"/>
    </location>
</feature>
<dbReference type="Pfam" id="PF09992">
    <property type="entry name" value="NAGPA"/>
    <property type="match status" value="1"/>
</dbReference>
<feature type="compositionally biased region" description="Low complexity" evidence="1">
    <location>
        <begin position="1265"/>
        <end position="1294"/>
    </location>
</feature>
<sequence length="1361" mass="139697">MLRTRPLRSGFTQGYPAFAQLLIRDDTVSEVVPATLSLHTTSWKENMSPSPTRSLLTTVALATALVAPGAVLVPGLPGTSAPAQAAPTDGQLGADGSVLRSSETSRVAPGLELTNFSRMEDGGWNNGNVLTADLTEDSLSVDVADTGVVAGSATTSEVMASGEHGGQAVAAVNGTFFDINYSDAPIYSSVAQGELRVGTQTPMPSLTIAGQQAAVQMLSAAGTLTADGEQHELGGLNNPRLSDDTIGVYTAAWGDYSLDRPVGGPDALASDIARVTVVDGEVVDASGLVEEAGDPAVPEGGQVLLGREDGALALAELDVGDEVDVEIGPSQDVDAAIAGSNQILTDGEVPDMSGSLATGVHPRTAVGMSKDGSELFVTTIDGRSGASRGMTLPEMGEFFQDLGAHNAVNLDGGGSTTMVARPAGANAPTVQNSPSDGNQRTVANALVFYSDAPAEQLSDVQLETALEGEDTVLRGMHRTFDGTGLGENLDPIEVSGTYEADGGLTLAEADGSSAAVRGDETGTSRVSYSAEGHTARKDLRVLGEAIGLRTSSRALNLAEVGETAELTVDGFDSDGRSARIESRDLEVEASDGIDVSVDALGNYVVTATDETAGGTVTFRAGDATTSVAVTVGTEVTDVVDFGDLGAFSDGTARATGSFSAGEPTEDGQPSIAMEYDFSQSSATRGYYLISNEPAQVDGNTLAFEMMVRGDGTGAWPRLQVRGADGVVTNLDGDHLDFEGWQKVRFEVPTGLAQPLTFERIRIMETRPGEQYSGDIAVAGLQAVSTPEAAPSEETPVHDPALLATGSVADRPQNIAVMSDAQFVAANPDSEAVDGARRTLREIQEAGPDMLVINGDFVDEASAEDFALAQRILDEEWTEDIPYVYVPGNHEVMGGEISNFEDAFGQTATDRSLGRTKAITLNTASGSLRDGDTDQLQMLEEALEEVGESDHLTGAAVFFHHPPQDPLPSKSSQLSDRREAEELEELLGDFREDSGKSAAVVNGHVGVFHGSAVDGVSYMITGNSGKNPSGTAANGGFTGWTMLGVDPGLGAVGGNPSTTDRVAWLAAETRPWVDEISVDAPEAMNPGQTAEVSAEFTQDDRTVPVGWPVTSQWGGDGVIVDGGDQAVGGSSAAAVARDAQAGGAEGDPAAGAAAGGAEALEAGADVVRVNPRTGEITAVQPGTATVSVTVNGQTAETTVVVAGDEEPGPDPTGDPTGEPTGDPTGGPTGEPTDEPTGDPTQEPTSDPTSDPTGEPTGEPTGDPTQEPTSDPTGDPTGEPTGDPTGEPTEPGSPEPTDSESPDAPRPDESDDPRDGSDDDENADRGDDGTLPRTGTQVGLALALGSILIVAGLVVTRLARREV</sequence>
<protein>
    <submittedName>
        <fullName evidence="5">Calcineurin-like phosphoesterase</fullName>
    </submittedName>
</protein>
<dbReference type="SUPFAM" id="SSF56300">
    <property type="entry name" value="Metallo-dependent phosphatases"/>
    <property type="match status" value="1"/>
</dbReference>
<organism evidence="5 6">
    <name type="scientific">Brevibacterium jeotgali</name>
    <dbReference type="NCBI Taxonomy" id="1262550"/>
    <lineage>
        <taxon>Bacteria</taxon>
        <taxon>Bacillati</taxon>
        <taxon>Actinomycetota</taxon>
        <taxon>Actinomycetes</taxon>
        <taxon>Micrococcales</taxon>
        <taxon>Brevibacteriaceae</taxon>
        <taxon>Brevibacterium</taxon>
    </lineage>
</organism>
<feature type="region of interest" description="Disordered" evidence="1">
    <location>
        <begin position="511"/>
        <end position="530"/>
    </location>
</feature>
<dbReference type="Proteomes" id="UP000234462">
    <property type="component" value="Unassembled WGS sequence"/>
</dbReference>
<dbReference type="GO" id="GO:0016787">
    <property type="term" value="F:hydrolase activity"/>
    <property type="evidence" value="ECO:0007669"/>
    <property type="project" value="InterPro"/>
</dbReference>
<feature type="compositionally biased region" description="Basic and acidic residues" evidence="1">
    <location>
        <begin position="1301"/>
        <end position="1314"/>
    </location>
</feature>
<dbReference type="Gene3D" id="3.60.21.10">
    <property type="match status" value="1"/>
</dbReference>
<keyword evidence="2" id="KW-0472">Membrane</keyword>
<evidence type="ECO:0000256" key="1">
    <source>
        <dbReference type="SAM" id="MobiDB-lite"/>
    </source>
</evidence>
<feature type="domain" description="Calcineurin-like phosphoesterase" evidence="3">
    <location>
        <begin position="814"/>
        <end position="1004"/>
    </location>
</feature>
<keyword evidence="2" id="KW-1133">Transmembrane helix</keyword>
<evidence type="ECO:0000259" key="4">
    <source>
        <dbReference type="Pfam" id="PF09992"/>
    </source>
</evidence>
<dbReference type="PANTHER" id="PTHR40446">
    <property type="entry name" value="N-ACETYLGLUCOSAMINE-1-PHOSPHODIESTER ALPHA-N-ACETYLGLUCOSAMINIDASE"/>
    <property type="match status" value="1"/>
</dbReference>
<dbReference type="InterPro" id="IPR004843">
    <property type="entry name" value="Calcineurin-like_PHP"/>
</dbReference>
<dbReference type="PANTHER" id="PTHR40446:SF2">
    <property type="entry name" value="N-ACETYLGLUCOSAMINE-1-PHOSPHODIESTER ALPHA-N-ACETYLGLUCOSAMINIDASE"/>
    <property type="match status" value="1"/>
</dbReference>
<keyword evidence="6" id="KW-1185">Reference proteome</keyword>
<gene>
    <name evidence="5" type="ORF">BJEO58_00746</name>
</gene>
<reference evidence="6" key="1">
    <citation type="submission" date="2017-03" db="EMBL/GenBank/DDBJ databases">
        <authorList>
            <person name="Monnet C."/>
        </authorList>
    </citation>
    <scope>NUCLEOTIDE SEQUENCE [LARGE SCALE GENOMIC DNA]</scope>
    <source>
        <strain evidence="6">SJ5-8</strain>
    </source>
</reference>
<feature type="transmembrane region" description="Helical" evidence="2">
    <location>
        <begin position="1336"/>
        <end position="1357"/>
    </location>
</feature>
<dbReference type="EMBL" id="FXZM01000003">
    <property type="protein sequence ID" value="SMY11163.1"/>
    <property type="molecule type" value="Genomic_DNA"/>
</dbReference>
<proteinExistence type="predicted"/>
<evidence type="ECO:0000256" key="2">
    <source>
        <dbReference type="SAM" id="Phobius"/>
    </source>
</evidence>
<dbReference type="InterPro" id="IPR018711">
    <property type="entry name" value="NAGPA"/>
</dbReference>
<name>A0A2H1L429_9MICO</name>
<dbReference type="InterPro" id="IPR029052">
    <property type="entry name" value="Metallo-depent_PP-like"/>
</dbReference>
<dbReference type="Pfam" id="PF00149">
    <property type="entry name" value="Metallophos"/>
    <property type="match status" value="1"/>
</dbReference>
<evidence type="ECO:0000259" key="3">
    <source>
        <dbReference type="Pfam" id="PF00149"/>
    </source>
</evidence>
<feature type="region of interest" description="Disordered" evidence="1">
    <location>
        <begin position="80"/>
        <end position="105"/>
    </location>
</feature>
<feature type="compositionally biased region" description="Low complexity" evidence="1">
    <location>
        <begin position="1210"/>
        <end position="1221"/>
    </location>
</feature>
<evidence type="ECO:0000313" key="6">
    <source>
        <dbReference type="Proteomes" id="UP000234462"/>
    </source>
</evidence>
<accession>A0A2H1L429</accession>